<dbReference type="AlphaFoldDB" id="A0A2T1DP30"/>
<dbReference type="SMART" id="SM00487">
    <property type="entry name" value="DEXDc"/>
    <property type="match status" value="1"/>
</dbReference>
<organism evidence="4 5">
    <name type="scientific">Phormidesmis priestleyi ULC007</name>
    <dbReference type="NCBI Taxonomy" id="1920490"/>
    <lineage>
        <taxon>Bacteria</taxon>
        <taxon>Bacillati</taxon>
        <taxon>Cyanobacteriota</taxon>
        <taxon>Cyanophyceae</taxon>
        <taxon>Leptolyngbyales</taxon>
        <taxon>Leptolyngbyaceae</taxon>
        <taxon>Phormidesmis</taxon>
    </lineage>
</organism>
<feature type="domain" description="Helicase ATP-binding" evidence="2">
    <location>
        <begin position="594"/>
        <end position="765"/>
    </location>
</feature>
<sequence length="1065" mass="122542">MHILHGTWIPEDTTDFVQRGNFYLWVETLESVKPRKSEPFLHPHHLQKEPLSIFLTQELGLDLTPIAISTKRNSAGTDKPFFLLPSVDQHPCPSPELARYLETDSPETWDWQYWAIDCYRCVVPIKTSGTQSTTVPNVIKLLNELHFLALHNLADVQFGADLLFWYHYTQFFKHVILNDRYIPSLKYRSLPIPKRKSKSASEFELYPGWEILSMDYESELGQYAEWMPLLCTTGFHTLPTQPQMHDRATLLRHFSEVILHEIITHTPITAAFEKQIANTLISRCLQGEAPQRNQDLEQYQQWQTWRNRIAQSQADLPFHLCFQLQSPPESNDPWVLEFQVAARQDPSVKVPLADYWNARSTQQKTLLKQFGQDFEQQLLMQLGYAARVYPKLWAGLDTDRPIQILLSLEDATAFLQETAWVLEDAGYKVIVPAWWTPQGWRRAKIRMRAGGRKVSGSSKSKSYFSAASVIDYQYELSIDGEPVKEQEWQQLVQSKSSLVQFRGQWIQLDKDKMQQMLEFWKKHKNDNPELSLLDLMKLSAEGSDGIELEVAYDSTLSTMLSQLNDKSQLEVLPDPKQLNGTLRAYQKRGVSWLHYLESLGLNGCLADDMGMGKSFQVIARLVQEREALPKTRQKSSPIPPTLLIAPTSVVGNWQKEIEKFAPHLRSLLHHGSDRVQTAEEFRRAIADHDVIITSYTLIRKDITFLSAMTWQRIVIDEAQNIKNPKAAQTKAILKLPARHRLALTGTPVENRLLDLWSILNFLNPGYLGKETQFRQAFETPIQKNNDRLKSAALKQLVEPFILRRVKTDPAIIQDLPDKVEQKLFCNLTKEQASLYEAVVKDVVKQLEDAEGIQRKGMMLATLMKLKQICNHPMQFLQDGSEFSPERSHKLQRLSEMIEEAIDEGESLLVFTQFAEIGAALEKYLKHQRYKTYYLHGGTARPKREKMIAEFQDPDTEPSIFILSLKAGGVGITLTKANHVFHFDRWWNPAVEDQATDRAFRIGQKKNVFVHKFVAIGTLEERIDQMIEDKKKLAGAIVGSDESWLTELNNEAFKQLITLNRKTVLE</sequence>
<dbReference type="PROSITE" id="PS51194">
    <property type="entry name" value="HELICASE_CTER"/>
    <property type="match status" value="1"/>
</dbReference>
<dbReference type="SMART" id="SM00490">
    <property type="entry name" value="HELICc"/>
    <property type="match status" value="1"/>
</dbReference>
<reference evidence="4 5" key="1">
    <citation type="submission" date="2018-02" db="EMBL/GenBank/DDBJ databases">
        <authorList>
            <person name="Cohen D.B."/>
            <person name="Kent A.D."/>
        </authorList>
    </citation>
    <scope>NUCLEOTIDE SEQUENCE [LARGE SCALE GENOMIC DNA]</scope>
    <source>
        <strain evidence="4 5">ULC007</strain>
    </source>
</reference>
<reference evidence="4 5" key="2">
    <citation type="submission" date="2018-03" db="EMBL/GenBank/DDBJ databases">
        <title>The ancient ancestry and fast evolution of plastids.</title>
        <authorList>
            <person name="Moore K.R."/>
            <person name="Magnabosco C."/>
            <person name="Momper L."/>
            <person name="Gold D.A."/>
            <person name="Bosak T."/>
            <person name="Fournier G.P."/>
        </authorList>
    </citation>
    <scope>NUCLEOTIDE SEQUENCE [LARGE SCALE GENOMIC DNA]</scope>
    <source>
        <strain evidence="4 5">ULC007</strain>
    </source>
</reference>
<dbReference type="PROSITE" id="PS51192">
    <property type="entry name" value="HELICASE_ATP_BIND_1"/>
    <property type="match status" value="1"/>
</dbReference>
<accession>A0A2T1DP30</accession>
<dbReference type="InterPro" id="IPR022138">
    <property type="entry name" value="DUF3670"/>
</dbReference>
<keyword evidence="1" id="KW-0378">Hydrolase</keyword>
<evidence type="ECO:0000313" key="4">
    <source>
        <dbReference type="EMBL" id="PSB22263.1"/>
    </source>
</evidence>
<dbReference type="Pfam" id="PF00271">
    <property type="entry name" value="Helicase_C"/>
    <property type="match status" value="1"/>
</dbReference>
<protein>
    <submittedName>
        <fullName evidence="4">ATP-dependent helicase</fullName>
    </submittedName>
</protein>
<name>A0A2T1DP30_9CYAN</name>
<dbReference type="Gene3D" id="3.40.50.300">
    <property type="entry name" value="P-loop containing nucleotide triphosphate hydrolases"/>
    <property type="match status" value="1"/>
</dbReference>
<gene>
    <name evidence="4" type="ORF">C7B65_01155</name>
</gene>
<evidence type="ECO:0000259" key="2">
    <source>
        <dbReference type="PROSITE" id="PS51192"/>
    </source>
</evidence>
<dbReference type="InterPro" id="IPR027417">
    <property type="entry name" value="P-loop_NTPase"/>
</dbReference>
<dbReference type="FunFam" id="3.40.50.300:FF:000533">
    <property type="entry name" value="Helicase, Snf2 family"/>
    <property type="match status" value="1"/>
</dbReference>
<dbReference type="InterPro" id="IPR001650">
    <property type="entry name" value="Helicase_C-like"/>
</dbReference>
<dbReference type="InterPro" id="IPR014001">
    <property type="entry name" value="Helicase_ATP-bd"/>
</dbReference>
<dbReference type="EMBL" id="PVWG01000001">
    <property type="protein sequence ID" value="PSB22263.1"/>
    <property type="molecule type" value="Genomic_DNA"/>
</dbReference>
<dbReference type="GO" id="GO:0004386">
    <property type="term" value="F:helicase activity"/>
    <property type="evidence" value="ECO:0007669"/>
    <property type="project" value="UniProtKB-KW"/>
</dbReference>
<feature type="domain" description="Helicase C-terminal" evidence="3">
    <location>
        <begin position="892"/>
        <end position="1048"/>
    </location>
</feature>
<comment type="caution">
    <text evidence="4">The sequence shown here is derived from an EMBL/GenBank/DDBJ whole genome shotgun (WGS) entry which is preliminary data.</text>
</comment>
<evidence type="ECO:0000256" key="1">
    <source>
        <dbReference type="ARBA" id="ARBA00022801"/>
    </source>
</evidence>
<keyword evidence="5" id="KW-1185">Reference proteome</keyword>
<dbReference type="CDD" id="cd18012">
    <property type="entry name" value="DEXQc_arch_SWI2_SNF2"/>
    <property type="match status" value="1"/>
</dbReference>
<proteinExistence type="predicted"/>
<dbReference type="InterPro" id="IPR038718">
    <property type="entry name" value="SNF2-like_sf"/>
</dbReference>
<dbReference type="InterPro" id="IPR049730">
    <property type="entry name" value="SNF2/RAD54-like_C"/>
</dbReference>
<keyword evidence="4" id="KW-0347">Helicase</keyword>
<dbReference type="PANTHER" id="PTHR10799">
    <property type="entry name" value="SNF2/RAD54 HELICASE FAMILY"/>
    <property type="match status" value="1"/>
</dbReference>
<dbReference type="GO" id="GO:0005524">
    <property type="term" value="F:ATP binding"/>
    <property type="evidence" value="ECO:0007669"/>
    <property type="project" value="InterPro"/>
</dbReference>
<dbReference type="Pfam" id="PF12419">
    <property type="entry name" value="DUF3670"/>
    <property type="match status" value="1"/>
</dbReference>
<dbReference type="InterPro" id="IPR000330">
    <property type="entry name" value="SNF2_N"/>
</dbReference>
<keyword evidence="4" id="KW-0067">ATP-binding</keyword>
<dbReference type="GO" id="GO:0016787">
    <property type="term" value="F:hydrolase activity"/>
    <property type="evidence" value="ECO:0007669"/>
    <property type="project" value="UniProtKB-KW"/>
</dbReference>
<dbReference type="Gene3D" id="3.40.50.10810">
    <property type="entry name" value="Tandem AAA-ATPase domain"/>
    <property type="match status" value="1"/>
</dbReference>
<evidence type="ECO:0000313" key="5">
    <source>
        <dbReference type="Proteomes" id="UP000238634"/>
    </source>
</evidence>
<dbReference type="OrthoDB" id="9814088at2"/>
<dbReference type="Pfam" id="PF00176">
    <property type="entry name" value="SNF2-rel_dom"/>
    <property type="match status" value="1"/>
</dbReference>
<dbReference type="SUPFAM" id="SSF52540">
    <property type="entry name" value="P-loop containing nucleoside triphosphate hydrolases"/>
    <property type="match status" value="2"/>
</dbReference>
<evidence type="ECO:0000259" key="3">
    <source>
        <dbReference type="PROSITE" id="PS51194"/>
    </source>
</evidence>
<dbReference type="Proteomes" id="UP000238634">
    <property type="component" value="Unassembled WGS sequence"/>
</dbReference>
<dbReference type="CDD" id="cd18793">
    <property type="entry name" value="SF2_C_SNF"/>
    <property type="match status" value="1"/>
</dbReference>
<keyword evidence="4" id="KW-0547">Nucleotide-binding</keyword>
<dbReference type="STRING" id="1920490.GCA_001895925_00781"/>